<gene>
    <name evidence="1" type="ORF">ACH49W_22870</name>
</gene>
<dbReference type="Proteomes" id="UP001611415">
    <property type="component" value="Unassembled WGS sequence"/>
</dbReference>
<organism evidence="1 2">
    <name type="scientific">Nocardia xishanensis</name>
    <dbReference type="NCBI Taxonomy" id="238964"/>
    <lineage>
        <taxon>Bacteria</taxon>
        <taxon>Bacillati</taxon>
        <taxon>Actinomycetota</taxon>
        <taxon>Actinomycetes</taxon>
        <taxon>Mycobacteriales</taxon>
        <taxon>Nocardiaceae</taxon>
        <taxon>Nocardia</taxon>
    </lineage>
</organism>
<name>A0ABW7X5D1_9NOCA</name>
<dbReference type="RefSeq" id="WP_397093573.1">
    <property type="nucleotide sequence ID" value="NZ_JBIRYO010000015.1"/>
</dbReference>
<dbReference type="SUPFAM" id="SSF55961">
    <property type="entry name" value="Bet v1-like"/>
    <property type="match status" value="1"/>
</dbReference>
<comment type="caution">
    <text evidence="1">The sequence shown here is derived from an EMBL/GenBank/DDBJ whole genome shotgun (WGS) entry which is preliminary data.</text>
</comment>
<proteinExistence type="predicted"/>
<protein>
    <submittedName>
        <fullName evidence="1">SRPBCC family protein</fullName>
    </submittedName>
</protein>
<dbReference type="Pfam" id="PF10604">
    <property type="entry name" value="Polyketide_cyc2"/>
    <property type="match status" value="1"/>
</dbReference>
<dbReference type="EMBL" id="JBIRYO010000015">
    <property type="protein sequence ID" value="MFI2476232.1"/>
    <property type="molecule type" value="Genomic_DNA"/>
</dbReference>
<keyword evidence="2" id="KW-1185">Reference proteome</keyword>
<evidence type="ECO:0000313" key="2">
    <source>
        <dbReference type="Proteomes" id="UP001611415"/>
    </source>
</evidence>
<dbReference type="InterPro" id="IPR023393">
    <property type="entry name" value="START-like_dom_sf"/>
</dbReference>
<accession>A0ABW7X5D1</accession>
<evidence type="ECO:0000313" key="1">
    <source>
        <dbReference type="EMBL" id="MFI2476232.1"/>
    </source>
</evidence>
<sequence length="140" mass="15444">MWKYEHSAETTVSPEALWLSWSDPNRWPEWNPGIETFELDGPFAPGTSFRMTSPDGDTVELRFVEIVPGELWSDVFTGDGFDILTVHRLESLPSGRTRVIYRTEITGPAANTAGPEIGPQITADFPEVVAGLIAHAEQSA</sequence>
<dbReference type="Gene3D" id="3.30.530.20">
    <property type="match status" value="1"/>
</dbReference>
<reference evidence="1 2" key="1">
    <citation type="submission" date="2024-10" db="EMBL/GenBank/DDBJ databases">
        <title>The Natural Products Discovery Center: Release of the First 8490 Sequenced Strains for Exploring Actinobacteria Biosynthetic Diversity.</title>
        <authorList>
            <person name="Kalkreuter E."/>
            <person name="Kautsar S.A."/>
            <person name="Yang D."/>
            <person name="Bader C.D."/>
            <person name="Teijaro C.N."/>
            <person name="Fluegel L."/>
            <person name="Davis C.M."/>
            <person name="Simpson J.R."/>
            <person name="Lauterbach L."/>
            <person name="Steele A.D."/>
            <person name="Gui C."/>
            <person name="Meng S."/>
            <person name="Li G."/>
            <person name="Viehrig K."/>
            <person name="Ye F."/>
            <person name="Su P."/>
            <person name="Kiefer A.F."/>
            <person name="Nichols A."/>
            <person name="Cepeda A.J."/>
            <person name="Yan W."/>
            <person name="Fan B."/>
            <person name="Jiang Y."/>
            <person name="Adhikari A."/>
            <person name="Zheng C.-J."/>
            <person name="Schuster L."/>
            <person name="Cowan T.M."/>
            <person name="Smanski M.J."/>
            <person name="Chevrette M.G."/>
            <person name="De Carvalho L.P.S."/>
            <person name="Shen B."/>
        </authorList>
    </citation>
    <scope>NUCLEOTIDE SEQUENCE [LARGE SCALE GENOMIC DNA]</scope>
    <source>
        <strain evidence="1 2">NPDC019275</strain>
    </source>
</reference>
<dbReference type="InterPro" id="IPR019587">
    <property type="entry name" value="Polyketide_cyclase/dehydratase"/>
</dbReference>